<dbReference type="InterPro" id="IPR028359">
    <property type="entry name" value="UDP_ManNAc/GlcNAc_DH"/>
</dbReference>
<dbReference type="PANTHER" id="PTHR43491:SF2">
    <property type="entry name" value="UDP-N-ACETYL-D-MANNOSAMINE DEHYDROGENASE"/>
    <property type="match status" value="1"/>
</dbReference>
<dbReference type="InterPro" id="IPR008927">
    <property type="entry name" value="6-PGluconate_DH-like_C_sf"/>
</dbReference>
<dbReference type="Pfam" id="PF03720">
    <property type="entry name" value="UDPG_MGDP_dh_C"/>
    <property type="match status" value="1"/>
</dbReference>
<dbReference type="AlphaFoldDB" id="A0A0M0BTR9"/>
<evidence type="ECO:0000256" key="5">
    <source>
        <dbReference type="ARBA" id="ARBA00049130"/>
    </source>
</evidence>
<evidence type="ECO:0000259" key="7">
    <source>
        <dbReference type="SMART" id="SM00984"/>
    </source>
</evidence>
<evidence type="ECO:0000256" key="2">
    <source>
        <dbReference type="ARBA" id="ARBA00012935"/>
    </source>
</evidence>
<name>A0A0M0BTR9_9ARCH</name>
<evidence type="ECO:0000256" key="1">
    <source>
        <dbReference type="ARBA" id="ARBA00006601"/>
    </source>
</evidence>
<dbReference type="Gene3D" id="3.40.50.720">
    <property type="entry name" value="NAD(P)-binding Rossmann-like Domain"/>
    <property type="match status" value="2"/>
</dbReference>
<sequence length="449" mass="49504">MPAILHLKTEEIDTKEKRGKYTVCVVGCEEKGVLYSTAFAEAGFRVICTDSDQTLVKCLSKGKPVFSDREIEFKLKSFLRRGRLSVTSEIQKPVSQSDIVVMTLSAKIDGKKQPDNSEAENTCKQVGKALNRGALFIYGGTAGLGFTEGVVKETLENTSGLRMGKDFGLVYAPIQFFSRQPSASIINQELKVAALDEASLASAVKVLGVLTGKDVKQISDVKTAEASWLFTIAKQDANLALANELAVFCENAGIDYFETLRFIDINGSSFSPTVETEVNRNETYLLLETAENLNVKLRLPMLARKINEDMVRHAINLTKDALRSCGKTLRRARVAVFGTAKPKTATTIFVKMLEKRGAKATLYDPSLSKNEFSDIARLLKRSIKETVEGADCIVILNEQDKFKRLNLKKLKAVMKMPAAIVDLTGMFEPEKVELKGFNYRGLGRGVGKE</sequence>
<dbReference type="InterPro" id="IPR001732">
    <property type="entry name" value="UDP-Glc/GDP-Man_DH_N"/>
</dbReference>
<dbReference type="GO" id="GO:0016628">
    <property type="term" value="F:oxidoreductase activity, acting on the CH-CH group of donors, NAD or NADP as acceptor"/>
    <property type="evidence" value="ECO:0007669"/>
    <property type="project" value="InterPro"/>
</dbReference>
<accession>A0A0M0BTR9</accession>
<dbReference type="PIRSF" id="PIRSF000124">
    <property type="entry name" value="UDPglc_GDPman_dh"/>
    <property type="match status" value="1"/>
</dbReference>
<dbReference type="Pfam" id="PF03721">
    <property type="entry name" value="UDPG_MGDP_dh_N"/>
    <property type="match status" value="1"/>
</dbReference>
<dbReference type="GO" id="GO:0089714">
    <property type="term" value="F:UDP-N-acetyl-D-mannosamine dehydrogenase activity"/>
    <property type="evidence" value="ECO:0007669"/>
    <property type="project" value="UniProtKB-EC"/>
</dbReference>
<dbReference type="InterPro" id="IPR036220">
    <property type="entry name" value="UDP-Glc/GDP-Man_DH_C_sf"/>
</dbReference>
<protein>
    <recommendedName>
        <fullName evidence="3">UDP-N-acetyl-D-mannosamine dehydrogenase</fullName>
        <ecNumber evidence="2">1.1.1.336</ecNumber>
    </recommendedName>
    <alternativeName>
        <fullName evidence="4">UDP-ManNAc 6-dehydrogenase</fullName>
    </alternativeName>
</protein>
<dbReference type="SUPFAM" id="SSF48179">
    <property type="entry name" value="6-phosphogluconate dehydrogenase C-terminal domain-like"/>
    <property type="match status" value="1"/>
</dbReference>
<dbReference type="EMBL" id="LFWV01000015">
    <property type="protein sequence ID" value="KON31997.1"/>
    <property type="molecule type" value="Genomic_DNA"/>
</dbReference>
<feature type="domain" description="UDP-glucose/GDP-mannose dehydrogenase C-terminal" evidence="7">
    <location>
        <begin position="335"/>
        <end position="429"/>
    </location>
</feature>
<dbReference type="EC" id="1.1.1.336" evidence="2"/>
<dbReference type="SUPFAM" id="SSF51735">
    <property type="entry name" value="NAD(P)-binding Rossmann-fold domains"/>
    <property type="match status" value="1"/>
</dbReference>
<dbReference type="InterPro" id="IPR017476">
    <property type="entry name" value="UDP-Glc/GDP-Man"/>
</dbReference>
<comment type="catalytic activity">
    <reaction evidence="5">
        <text>UDP-N-acetyl-alpha-D-mannosamine + 2 NAD(+) + H2O = UDP-N-acetyl-alpha-D-mannosaminouronate + 2 NADH + 3 H(+)</text>
        <dbReference type="Rhea" id="RHEA:25780"/>
        <dbReference type="ChEBI" id="CHEBI:15377"/>
        <dbReference type="ChEBI" id="CHEBI:15378"/>
        <dbReference type="ChEBI" id="CHEBI:57540"/>
        <dbReference type="ChEBI" id="CHEBI:57945"/>
        <dbReference type="ChEBI" id="CHEBI:68623"/>
        <dbReference type="ChEBI" id="CHEBI:70731"/>
        <dbReference type="EC" id="1.1.1.336"/>
    </reaction>
</comment>
<comment type="similarity">
    <text evidence="1 6">Belongs to the UDP-glucose/GDP-mannose dehydrogenase family.</text>
</comment>
<dbReference type="SUPFAM" id="SSF52413">
    <property type="entry name" value="UDP-glucose/GDP-mannose dehydrogenase C-terminal domain"/>
    <property type="match status" value="1"/>
</dbReference>
<dbReference type="GO" id="GO:0000271">
    <property type="term" value="P:polysaccharide biosynthetic process"/>
    <property type="evidence" value="ECO:0007669"/>
    <property type="project" value="InterPro"/>
</dbReference>
<dbReference type="PANTHER" id="PTHR43491">
    <property type="entry name" value="UDP-N-ACETYL-D-MANNOSAMINE DEHYDROGENASE"/>
    <property type="match status" value="1"/>
</dbReference>
<evidence type="ECO:0000256" key="6">
    <source>
        <dbReference type="PIRNR" id="PIRNR000124"/>
    </source>
</evidence>
<evidence type="ECO:0000256" key="3">
    <source>
        <dbReference type="ARBA" id="ARBA00016796"/>
    </source>
</evidence>
<organism evidence="8 9">
    <name type="scientific">miscellaneous Crenarchaeota group-1 archaeon SG8-32-3</name>
    <dbReference type="NCBI Taxonomy" id="1685125"/>
    <lineage>
        <taxon>Archaea</taxon>
        <taxon>Candidatus Bathyarchaeota</taxon>
        <taxon>MCG-1</taxon>
    </lineage>
</organism>
<proteinExistence type="inferred from homology"/>
<dbReference type="Proteomes" id="UP000054016">
    <property type="component" value="Unassembled WGS sequence"/>
</dbReference>
<dbReference type="InterPro" id="IPR036291">
    <property type="entry name" value="NAD(P)-bd_dom_sf"/>
</dbReference>
<comment type="caution">
    <text evidence="8">The sequence shown here is derived from an EMBL/GenBank/DDBJ whole genome shotgun (WGS) entry which is preliminary data.</text>
</comment>
<dbReference type="GO" id="GO:0051287">
    <property type="term" value="F:NAD binding"/>
    <property type="evidence" value="ECO:0007669"/>
    <property type="project" value="InterPro"/>
</dbReference>
<gene>
    <name evidence="8" type="ORF">AC478_01560</name>
</gene>
<evidence type="ECO:0000256" key="4">
    <source>
        <dbReference type="ARBA" id="ARBA00030172"/>
    </source>
</evidence>
<reference evidence="9" key="1">
    <citation type="submission" date="2015-06" db="EMBL/GenBank/DDBJ databases">
        <title>New insights into the roles of widespread benthic archaea in carbon and nitrogen cycling.</title>
        <authorList>
            <person name="Lazar C.S."/>
            <person name="Baker B.J."/>
            <person name="Seitz K.W."/>
            <person name="Hyde A.S."/>
            <person name="Dick G.J."/>
            <person name="Hinrichs K.-U."/>
            <person name="Teske A.P."/>
        </authorList>
    </citation>
    <scope>NUCLEOTIDE SEQUENCE [LARGE SCALE GENOMIC DNA]</scope>
</reference>
<evidence type="ECO:0000313" key="9">
    <source>
        <dbReference type="Proteomes" id="UP000054016"/>
    </source>
</evidence>
<dbReference type="InterPro" id="IPR014027">
    <property type="entry name" value="UDP-Glc/GDP-Man_DH_C"/>
</dbReference>
<dbReference type="SMART" id="SM00984">
    <property type="entry name" value="UDPG_MGDP_dh_C"/>
    <property type="match status" value="1"/>
</dbReference>
<dbReference type="PIRSF" id="PIRSF500136">
    <property type="entry name" value="UDP_ManNAc_DH"/>
    <property type="match status" value="1"/>
</dbReference>
<evidence type="ECO:0000313" key="8">
    <source>
        <dbReference type="EMBL" id="KON31997.1"/>
    </source>
</evidence>